<keyword evidence="1" id="KW-0472">Membrane</keyword>
<feature type="transmembrane region" description="Helical" evidence="1">
    <location>
        <begin position="81"/>
        <end position="107"/>
    </location>
</feature>
<organism evidence="3 4">
    <name type="scientific">Perilla frutescens var. hirtella</name>
    <name type="common">Perilla citriodora</name>
    <name type="synonym">Perilla setoyensis</name>
    <dbReference type="NCBI Taxonomy" id="608512"/>
    <lineage>
        <taxon>Eukaryota</taxon>
        <taxon>Viridiplantae</taxon>
        <taxon>Streptophyta</taxon>
        <taxon>Embryophyta</taxon>
        <taxon>Tracheophyta</taxon>
        <taxon>Spermatophyta</taxon>
        <taxon>Magnoliopsida</taxon>
        <taxon>eudicotyledons</taxon>
        <taxon>Gunneridae</taxon>
        <taxon>Pentapetalae</taxon>
        <taxon>asterids</taxon>
        <taxon>lamiids</taxon>
        <taxon>Lamiales</taxon>
        <taxon>Lamiaceae</taxon>
        <taxon>Nepetoideae</taxon>
        <taxon>Elsholtzieae</taxon>
        <taxon>Perilla</taxon>
    </lineage>
</organism>
<keyword evidence="1" id="KW-0812">Transmembrane</keyword>
<evidence type="ECO:0000313" key="4">
    <source>
        <dbReference type="Proteomes" id="UP001190926"/>
    </source>
</evidence>
<evidence type="ECO:0000256" key="1">
    <source>
        <dbReference type="SAM" id="Phobius"/>
    </source>
</evidence>
<feature type="transmembrane region" description="Helical" evidence="1">
    <location>
        <begin position="173"/>
        <end position="196"/>
    </location>
</feature>
<keyword evidence="1" id="KW-1133">Transmembrane helix</keyword>
<proteinExistence type="predicted"/>
<reference evidence="3 4" key="1">
    <citation type="journal article" date="2021" name="Nat. Commun.">
        <title>Incipient diploidization of the medicinal plant Perilla within 10,000 years.</title>
        <authorList>
            <person name="Zhang Y."/>
            <person name="Shen Q."/>
            <person name="Leng L."/>
            <person name="Zhang D."/>
            <person name="Chen S."/>
            <person name="Shi Y."/>
            <person name="Ning Z."/>
            <person name="Chen S."/>
        </authorList>
    </citation>
    <scope>NUCLEOTIDE SEQUENCE [LARGE SCALE GENOMIC DNA]</scope>
    <source>
        <strain evidence="4">cv. PC099</strain>
    </source>
</reference>
<dbReference type="PANTHER" id="PTHR31414">
    <property type="entry name" value="TRANSMEMBRANE PROTEIN DDB_G0292058"/>
    <property type="match status" value="1"/>
</dbReference>
<feature type="chain" id="PRO_5042085435" evidence="2">
    <location>
        <begin position="24"/>
        <end position="456"/>
    </location>
</feature>
<keyword evidence="2" id="KW-0732">Signal</keyword>
<keyword evidence="4" id="KW-1185">Reference proteome</keyword>
<feature type="transmembrane region" description="Helical" evidence="1">
    <location>
        <begin position="119"/>
        <end position="143"/>
    </location>
</feature>
<dbReference type="Proteomes" id="UP001190926">
    <property type="component" value="Unassembled WGS sequence"/>
</dbReference>
<evidence type="ECO:0000256" key="2">
    <source>
        <dbReference type="SAM" id="SignalP"/>
    </source>
</evidence>
<gene>
    <name evidence="3" type="ORF">C2S53_020780</name>
</gene>
<dbReference type="PANTHER" id="PTHR31414:SF15">
    <property type="entry name" value="PLASMA MEMBRANE FUSION PROTEIN"/>
    <property type="match status" value="1"/>
</dbReference>
<dbReference type="GO" id="GO:0009506">
    <property type="term" value="C:plasmodesma"/>
    <property type="evidence" value="ECO:0007669"/>
    <property type="project" value="TreeGrafter"/>
</dbReference>
<name>A0AAD4NYE5_PERFH</name>
<sequence>MFRFRSLLLISFLTAAFLASALGEETLFPASDNSSGEEVNTTLILAAKRTQRRDPLDNFHDYRGGWNISNRHYWASVAYTAVPFFVVAAIWFVIFGLCLTIICLCFCCCRREPYGYSRLAYALSLVFLTFFTIAAIVGCVILYTGQGKFHSSTINTLEYVVYQADTTSERDWLLSYSLLLCFFSRFSDSVCLFRFLEFTRYRKFSIVILLHFYQSHFWSFAVSVFSIFGMQVLVYLMVITGWILVTGTFVLCGVFLLLHKYVYHDYNRGRSFTLMNTVITNISNQNNIPSFLPFYYNQSGPLVPNLCNPFNPDLSDRACAPGEVDLNNATQVWGGYVCQTSGNGRCTTTGRLTPSIYGQMTAGVNVSYGLYRYGPFLVNLEDCTFVRQTFTAIETSHCPGLRKYSQWIYIGLVMVAVAVMLSLLFWVIYGRERRHRVYTKAHTPREAPGFDGDKHG</sequence>
<feature type="signal peptide" evidence="2">
    <location>
        <begin position="1"/>
        <end position="23"/>
    </location>
</feature>
<feature type="transmembrane region" description="Helical" evidence="1">
    <location>
        <begin position="234"/>
        <end position="258"/>
    </location>
</feature>
<feature type="transmembrane region" description="Helical" evidence="1">
    <location>
        <begin position="407"/>
        <end position="429"/>
    </location>
</feature>
<accession>A0AAD4NYE5</accession>
<evidence type="ECO:0000313" key="3">
    <source>
        <dbReference type="EMBL" id="KAH6819759.1"/>
    </source>
</evidence>
<protein>
    <submittedName>
        <fullName evidence="3">Uncharacterized protein</fullName>
    </submittedName>
</protein>
<comment type="caution">
    <text evidence="3">The sequence shown here is derived from an EMBL/GenBank/DDBJ whole genome shotgun (WGS) entry which is preliminary data.</text>
</comment>
<dbReference type="GO" id="GO:0005886">
    <property type="term" value="C:plasma membrane"/>
    <property type="evidence" value="ECO:0007669"/>
    <property type="project" value="TreeGrafter"/>
</dbReference>
<dbReference type="AlphaFoldDB" id="A0AAD4NYE5"/>
<feature type="transmembrane region" description="Helical" evidence="1">
    <location>
        <begin position="208"/>
        <end position="228"/>
    </location>
</feature>
<dbReference type="EMBL" id="SDAM02007393">
    <property type="protein sequence ID" value="KAH6819759.1"/>
    <property type="molecule type" value="Genomic_DNA"/>
</dbReference>
<dbReference type="InterPro" id="IPR040283">
    <property type="entry name" value="DDB_G0292058-like"/>
</dbReference>